<proteinExistence type="predicted"/>
<feature type="domain" description="Hedgehog/Intein (Hint)" evidence="1">
    <location>
        <begin position="1"/>
        <end position="51"/>
    </location>
</feature>
<dbReference type="RefSeq" id="WP_036636300.1">
    <property type="nucleotide sequence ID" value="NZ_JFZB01000007.1"/>
</dbReference>
<name>A0A086Y1V7_9RHOB</name>
<evidence type="ECO:0000313" key="3">
    <source>
        <dbReference type="Proteomes" id="UP000028824"/>
    </source>
</evidence>
<dbReference type="AlphaFoldDB" id="A0A086Y1V7"/>
<comment type="caution">
    <text evidence="2">The sequence shown here is derived from an EMBL/GenBank/DDBJ whole genome shotgun (WGS) entry which is preliminary data.</text>
</comment>
<evidence type="ECO:0000259" key="1">
    <source>
        <dbReference type="Pfam" id="PF13403"/>
    </source>
</evidence>
<keyword evidence="3" id="KW-1185">Reference proteome</keyword>
<feature type="non-terminal residue" evidence="2">
    <location>
        <position position="1"/>
    </location>
</feature>
<dbReference type="EMBL" id="JFZB01000007">
    <property type="protein sequence ID" value="KFI28257.1"/>
    <property type="molecule type" value="Genomic_DNA"/>
</dbReference>
<accession>A0A086Y1V7</accession>
<dbReference type="Pfam" id="PF13403">
    <property type="entry name" value="Hint_2"/>
    <property type="match status" value="1"/>
</dbReference>
<dbReference type="Proteomes" id="UP000028824">
    <property type="component" value="Unassembled WGS sequence"/>
</dbReference>
<gene>
    <name evidence="2" type="ORF">CG50_15380</name>
</gene>
<protein>
    <recommendedName>
        <fullName evidence="1">Hedgehog/Intein (Hint) domain-containing protein</fullName>
    </recommendedName>
</protein>
<dbReference type="eggNOG" id="COG2931">
    <property type="taxonomic scope" value="Bacteria"/>
</dbReference>
<organism evidence="2 3">
    <name type="scientific">Paenirhodobacter enshiensis</name>
    <dbReference type="NCBI Taxonomy" id="1105367"/>
    <lineage>
        <taxon>Bacteria</taxon>
        <taxon>Pseudomonadati</taxon>
        <taxon>Pseudomonadota</taxon>
        <taxon>Alphaproteobacteria</taxon>
        <taxon>Rhodobacterales</taxon>
        <taxon>Rhodobacter group</taxon>
        <taxon>Paenirhodobacter</taxon>
    </lineage>
</organism>
<dbReference type="InterPro" id="IPR028992">
    <property type="entry name" value="Hedgehog/Intein_dom"/>
</dbReference>
<reference evidence="2 3" key="1">
    <citation type="submission" date="2014-03" db="EMBL/GenBank/DDBJ databases">
        <title>Genome of Paenirhodobacter enshiensis DW2-9.</title>
        <authorList>
            <person name="Wang D."/>
            <person name="Wang G."/>
        </authorList>
    </citation>
    <scope>NUCLEOTIDE SEQUENCE [LARGE SCALE GENOMIC DNA]</scope>
    <source>
        <strain evidence="2 3">DW2-9</strain>
    </source>
</reference>
<evidence type="ECO:0000313" key="2">
    <source>
        <dbReference type="EMBL" id="KFI28257.1"/>
    </source>
</evidence>
<sequence length="108" mass="11954">SEVLVPARQLLQLPGVDIAEEVQPVVYFHLLFDRHEVIFANGAETESLYTGPEALKALPCAAREEILTLFPELATRSYAPSAARVLVSGHQARKLTVRHIQNRKPLVA</sequence>